<comment type="caution">
    <text evidence="6">The sequence shown here is derived from an EMBL/GenBank/DDBJ whole genome shotgun (WGS) entry which is preliminary data.</text>
</comment>
<dbReference type="RefSeq" id="WP_089986714.1">
    <property type="nucleotide sequence ID" value="NZ_BJOM01000008.1"/>
</dbReference>
<feature type="domain" description="Pseudouridine synthase RsuA/RluA-like" evidence="5">
    <location>
        <begin position="99"/>
        <end position="253"/>
    </location>
</feature>
<reference evidence="6 7" key="1">
    <citation type="submission" date="2016-10" db="EMBL/GenBank/DDBJ databases">
        <authorList>
            <person name="Varghese N."/>
            <person name="Submissions S."/>
        </authorList>
    </citation>
    <scope>NUCLEOTIDE SEQUENCE [LARGE SCALE GENOMIC DNA]</scope>
    <source>
        <strain evidence="6 7">TC-13</strain>
    </source>
</reference>
<evidence type="ECO:0000256" key="4">
    <source>
        <dbReference type="RuleBase" id="RU362028"/>
    </source>
</evidence>
<dbReference type="Gene3D" id="3.30.2350.10">
    <property type="entry name" value="Pseudouridine synthase"/>
    <property type="match status" value="1"/>
</dbReference>
<dbReference type="GO" id="GO:0003723">
    <property type="term" value="F:RNA binding"/>
    <property type="evidence" value="ECO:0007669"/>
    <property type="project" value="InterPro"/>
</dbReference>
<dbReference type="EC" id="5.4.99.-" evidence="4"/>
<comment type="similarity">
    <text evidence="2 4">Belongs to the pseudouridine synthase RluA family.</text>
</comment>
<dbReference type="CDD" id="cd02869">
    <property type="entry name" value="PseudoU_synth_RluA_like"/>
    <property type="match status" value="1"/>
</dbReference>
<dbReference type="GO" id="GO:0140098">
    <property type="term" value="F:catalytic activity, acting on RNA"/>
    <property type="evidence" value="ECO:0007669"/>
    <property type="project" value="UniProtKB-ARBA"/>
</dbReference>
<dbReference type="PANTHER" id="PTHR21600">
    <property type="entry name" value="MITOCHONDRIAL RNA PSEUDOURIDINE SYNTHASE"/>
    <property type="match status" value="1"/>
</dbReference>
<dbReference type="EMBL" id="FOEL01000011">
    <property type="protein sequence ID" value="SER19453.1"/>
    <property type="molecule type" value="Genomic_DNA"/>
</dbReference>
<dbReference type="InterPro" id="IPR006145">
    <property type="entry name" value="PsdUridine_synth_RsuA/RluA"/>
</dbReference>
<accession>A0A1H9M8J4</accession>
<dbReference type="GO" id="GO:0000455">
    <property type="term" value="P:enzyme-directed rRNA pseudouridine synthesis"/>
    <property type="evidence" value="ECO:0007669"/>
    <property type="project" value="TreeGrafter"/>
</dbReference>
<gene>
    <name evidence="6" type="ORF">SAMN02787113_03236</name>
</gene>
<dbReference type="NCBIfam" id="TIGR00005">
    <property type="entry name" value="rluA_subfam"/>
    <property type="match status" value="1"/>
</dbReference>
<dbReference type="Pfam" id="PF00849">
    <property type="entry name" value="PseudoU_synth_2"/>
    <property type="match status" value="1"/>
</dbReference>
<evidence type="ECO:0000313" key="6">
    <source>
        <dbReference type="EMBL" id="SER19453.1"/>
    </source>
</evidence>
<proteinExistence type="inferred from homology"/>
<evidence type="ECO:0000259" key="5">
    <source>
        <dbReference type="Pfam" id="PF00849"/>
    </source>
</evidence>
<dbReference type="SUPFAM" id="SSF55120">
    <property type="entry name" value="Pseudouridine synthase"/>
    <property type="match status" value="1"/>
</dbReference>
<comment type="catalytic activity">
    <reaction evidence="1 4">
        <text>a uridine in RNA = a pseudouridine in RNA</text>
        <dbReference type="Rhea" id="RHEA:48348"/>
        <dbReference type="Rhea" id="RHEA-COMP:12068"/>
        <dbReference type="Rhea" id="RHEA-COMP:12069"/>
        <dbReference type="ChEBI" id="CHEBI:65314"/>
        <dbReference type="ChEBI" id="CHEBI:65315"/>
    </reaction>
</comment>
<name>A0A1H9M8J4_9BACI</name>
<sequence>MNLSLQMSKMDTRFTLRFMAKKEGQLLREALQEWRISKRALTAIKFDGGLLTVNGIERNVRYALQVDDCVEVTFPPEEKSEGLMIEHGDLAIVYEDDTILVLNKPAHQSTIPSREHPTNSVANLVCGYFEQQGLASTAHIVTRLDRDTSGLLCIAKHAHIHHLTGLAQRNGEISRQYEAIVHGHVDQDSQSIVAPIGRKATSIIEREVREDGQYAHTDVTVIQRFYLGDEPMTHVALKLHTGRTHQIRVHMSSLGHPLVGDELYGGSRLHMDRQALHCVSLNMTHPLTSEHLQFTSMLNEDMQNLLKGSSA</sequence>
<organism evidence="6 7">
    <name type="scientific">Lysinibacillus fusiformis</name>
    <dbReference type="NCBI Taxonomy" id="28031"/>
    <lineage>
        <taxon>Bacteria</taxon>
        <taxon>Bacillati</taxon>
        <taxon>Bacillota</taxon>
        <taxon>Bacilli</taxon>
        <taxon>Bacillales</taxon>
        <taxon>Bacillaceae</taxon>
        <taxon>Lysinibacillus</taxon>
    </lineage>
</organism>
<dbReference type="InterPro" id="IPR006225">
    <property type="entry name" value="PsdUridine_synth_RluC/D"/>
</dbReference>
<keyword evidence="4" id="KW-0413">Isomerase</keyword>
<comment type="function">
    <text evidence="4">Responsible for synthesis of pseudouridine from uracil.</text>
</comment>
<evidence type="ECO:0000256" key="3">
    <source>
        <dbReference type="PIRSR" id="PIRSR606225-1"/>
    </source>
</evidence>
<evidence type="ECO:0000256" key="2">
    <source>
        <dbReference type="ARBA" id="ARBA00010876"/>
    </source>
</evidence>
<dbReference type="PANTHER" id="PTHR21600:SF35">
    <property type="entry name" value="PSEUDOURIDINE SYNTHASE"/>
    <property type="match status" value="1"/>
</dbReference>
<dbReference type="AlphaFoldDB" id="A0A1H9M8J4"/>
<dbReference type="Proteomes" id="UP000199410">
    <property type="component" value="Unassembled WGS sequence"/>
</dbReference>
<feature type="active site" evidence="3">
    <location>
        <position position="145"/>
    </location>
</feature>
<dbReference type="GO" id="GO:0009982">
    <property type="term" value="F:pseudouridine synthase activity"/>
    <property type="evidence" value="ECO:0007669"/>
    <property type="project" value="InterPro"/>
</dbReference>
<dbReference type="InterPro" id="IPR020103">
    <property type="entry name" value="PsdUridine_synth_cat_dom_sf"/>
</dbReference>
<dbReference type="InterPro" id="IPR050188">
    <property type="entry name" value="RluA_PseudoU_synthase"/>
</dbReference>
<evidence type="ECO:0000313" key="7">
    <source>
        <dbReference type="Proteomes" id="UP000199410"/>
    </source>
</evidence>
<evidence type="ECO:0000256" key="1">
    <source>
        <dbReference type="ARBA" id="ARBA00000073"/>
    </source>
</evidence>
<protein>
    <recommendedName>
        <fullName evidence="4">Pseudouridine synthase</fullName>
        <ecNumber evidence="4">5.4.99.-</ecNumber>
    </recommendedName>
</protein>